<dbReference type="GO" id="GO:0004622">
    <property type="term" value="F:phosphatidylcholine lysophospholipase activity"/>
    <property type="evidence" value="ECO:0007669"/>
    <property type="project" value="TreeGrafter"/>
</dbReference>
<evidence type="ECO:0000313" key="2">
    <source>
        <dbReference type="EMBL" id="KAB8075295.1"/>
    </source>
</evidence>
<dbReference type="PANTHER" id="PTHR30383:SF31">
    <property type="entry name" value="SGNH HYDROLASE-TYPE ESTERASE DOMAIN-CONTAINING PROTEIN-RELATED"/>
    <property type="match status" value="1"/>
</dbReference>
<organism evidence="2 3">
    <name type="scientific">Aspergillus leporis</name>
    <dbReference type="NCBI Taxonomy" id="41062"/>
    <lineage>
        <taxon>Eukaryota</taxon>
        <taxon>Fungi</taxon>
        <taxon>Dikarya</taxon>
        <taxon>Ascomycota</taxon>
        <taxon>Pezizomycotina</taxon>
        <taxon>Eurotiomycetes</taxon>
        <taxon>Eurotiomycetidae</taxon>
        <taxon>Eurotiales</taxon>
        <taxon>Aspergillaceae</taxon>
        <taxon>Aspergillus</taxon>
        <taxon>Aspergillus subgen. Circumdati</taxon>
    </lineage>
</organism>
<proteinExistence type="predicted"/>
<keyword evidence="3" id="KW-1185">Reference proteome</keyword>
<dbReference type="CDD" id="cd01833">
    <property type="entry name" value="XynB_like"/>
    <property type="match status" value="1"/>
</dbReference>
<dbReference type="Proteomes" id="UP000326565">
    <property type="component" value="Unassembled WGS sequence"/>
</dbReference>
<gene>
    <name evidence="2" type="ORF">BDV29DRAFT_155788</name>
</gene>
<evidence type="ECO:0000313" key="3">
    <source>
        <dbReference type="Proteomes" id="UP000326565"/>
    </source>
</evidence>
<dbReference type="InterPro" id="IPR036514">
    <property type="entry name" value="SGNH_hydro_sf"/>
</dbReference>
<dbReference type="EMBL" id="ML732196">
    <property type="protein sequence ID" value="KAB8075295.1"/>
    <property type="molecule type" value="Genomic_DNA"/>
</dbReference>
<dbReference type="PANTHER" id="PTHR30383">
    <property type="entry name" value="THIOESTERASE 1/PROTEASE 1/LYSOPHOSPHOLIPASE L1"/>
    <property type="match status" value="1"/>
</dbReference>
<dbReference type="SUPFAM" id="SSF52266">
    <property type="entry name" value="SGNH hydrolase"/>
    <property type="match status" value="1"/>
</dbReference>
<reference evidence="2 3" key="1">
    <citation type="submission" date="2019-04" db="EMBL/GenBank/DDBJ databases">
        <title>Friends and foes A comparative genomics study of 23 Aspergillus species from section Flavi.</title>
        <authorList>
            <consortium name="DOE Joint Genome Institute"/>
            <person name="Kjaerbolling I."/>
            <person name="Vesth T."/>
            <person name="Frisvad J.C."/>
            <person name="Nybo J.L."/>
            <person name="Theobald S."/>
            <person name="Kildgaard S."/>
            <person name="Isbrandt T."/>
            <person name="Kuo A."/>
            <person name="Sato A."/>
            <person name="Lyhne E.K."/>
            <person name="Kogle M.E."/>
            <person name="Wiebenga A."/>
            <person name="Kun R.S."/>
            <person name="Lubbers R.J."/>
            <person name="Makela M.R."/>
            <person name="Barry K."/>
            <person name="Chovatia M."/>
            <person name="Clum A."/>
            <person name="Daum C."/>
            <person name="Haridas S."/>
            <person name="He G."/>
            <person name="LaButti K."/>
            <person name="Lipzen A."/>
            <person name="Mondo S."/>
            <person name="Riley R."/>
            <person name="Salamov A."/>
            <person name="Simmons B.A."/>
            <person name="Magnuson J.K."/>
            <person name="Henrissat B."/>
            <person name="Mortensen U.H."/>
            <person name="Larsen T.O."/>
            <person name="Devries R.P."/>
            <person name="Grigoriev I.V."/>
            <person name="Machida M."/>
            <person name="Baker S.E."/>
            <person name="Andersen M.R."/>
        </authorList>
    </citation>
    <scope>NUCLEOTIDE SEQUENCE [LARGE SCALE GENOMIC DNA]</scope>
    <source>
        <strain evidence="2 3">CBS 151.66</strain>
    </source>
</reference>
<evidence type="ECO:0000259" key="1">
    <source>
        <dbReference type="Pfam" id="PF13472"/>
    </source>
</evidence>
<dbReference type="Pfam" id="PF13472">
    <property type="entry name" value="Lipase_GDSL_2"/>
    <property type="match status" value="1"/>
</dbReference>
<dbReference type="InterPro" id="IPR013830">
    <property type="entry name" value="SGNH_hydro"/>
</dbReference>
<protein>
    <submittedName>
        <fullName evidence="2">SGNH hydrolase-type esterase domain-containing protein</fullName>
    </submittedName>
</protein>
<dbReference type="InterPro" id="IPR051532">
    <property type="entry name" value="Ester_Hydrolysis_Enzymes"/>
</dbReference>
<sequence length="225" mass="24565">MAARAEKVPLSILPLGASITWGVNSASGNGYRGPLRDQLTSAGWQVDMVGSKKHGNMTDSDVEAHSGDTIDQVKKAAQNSLSYRPNVVLINAGTNDCRLNLNITHTGDRMRSLIDSILEAEDTRSTTIVLSTLIPSQVKNTAANRPSVNRQFRELVDSMQQEGVHIVLADMDPETDGDGDRLSYPEDYTTNGVADDTHPNDNGYSKMANVWYKAILDASDRDFIQ</sequence>
<accession>A0A5N5X5G0</accession>
<keyword evidence="2" id="KW-0378">Hydrolase</keyword>
<dbReference type="OrthoDB" id="6123at2759"/>
<feature type="domain" description="SGNH hydrolase-type esterase" evidence="1">
    <location>
        <begin position="15"/>
        <end position="204"/>
    </location>
</feature>
<dbReference type="FunFam" id="3.40.50.1110:FF:000020">
    <property type="entry name" value="Esterase, putative (AFU_orthologue AFUA_1G03170)"/>
    <property type="match status" value="1"/>
</dbReference>
<name>A0A5N5X5G0_9EURO</name>
<dbReference type="AlphaFoldDB" id="A0A5N5X5G0"/>
<dbReference type="Gene3D" id="3.40.50.1110">
    <property type="entry name" value="SGNH hydrolase"/>
    <property type="match status" value="1"/>
</dbReference>